<dbReference type="RefSeq" id="WP_353439939.1">
    <property type="nucleotide sequence ID" value="NZ_CP099959.1"/>
</dbReference>
<evidence type="ECO:0000313" key="1">
    <source>
        <dbReference type="EMBL" id="XCC58663.1"/>
    </source>
</evidence>
<proteinExistence type="predicted"/>
<dbReference type="AlphaFoldDB" id="A0AAU8A5K9"/>
<dbReference type="Gene3D" id="2.60.120.1140">
    <property type="entry name" value="Protein of unknown function DUF192"/>
    <property type="match status" value="1"/>
</dbReference>
<accession>A0AAU8A5K9</accession>
<organism evidence="1">
    <name type="scientific">Polynucleobacter sp. UK-FUSCHL-C3</name>
    <dbReference type="NCBI Taxonomy" id="2955208"/>
    <lineage>
        <taxon>Bacteria</taxon>
        <taxon>Pseudomonadati</taxon>
        <taxon>Pseudomonadota</taxon>
        <taxon>Betaproteobacteria</taxon>
        <taxon>Burkholderiales</taxon>
        <taxon>Burkholderiaceae</taxon>
        <taxon>Polynucleobacter</taxon>
    </lineage>
</organism>
<dbReference type="InterPro" id="IPR038695">
    <property type="entry name" value="Saro_0823-like_sf"/>
</dbReference>
<name>A0AAU8A5K9_9BURK</name>
<dbReference type="Pfam" id="PF02643">
    <property type="entry name" value="DUF192"/>
    <property type="match status" value="1"/>
</dbReference>
<protein>
    <submittedName>
        <fullName evidence="1">DUF192 domain-containing protein</fullName>
    </submittedName>
</protein>
<dbReference type="PANTHER" id="PTHR37953:SF1">
    <property type="entry name" value="UPF0127 PROTEIN MJ1496"/>
    <property type="match status" value="1"/>
</dbReference>
<gene>
    <name evidence="1" type="ORF">NKE59_08075</name>
</gene>
<dbReference type="PANTHER" id="PTHR37953">
    <property type="entry name" value="UPF0127 PROTEIN MJ1496"/>
    <property type="match status" value="1"/>
</dbReference>
<dbReference type="InterPro" id="IPR003795">
    <property type="entry name" value="DUF192"/>
</dbReference>
<sequence>MGLTHASFAQNQKLTVIELKAGMYRIEAELADTPAARQTGLMYRTFMPTNSGMLFVFEEKAIHCFWMRNTKLPLSIAFLEDDGKIVNISDMEPETQNNHCPRSSVRYALEMNQKWFAQRAIGPGTVVQGLPKK</sequence>
<reference evidence="1" key="1">
    <citation type="submission" date="2022-06" db="EMBL/GenBank/DDBJ databases">
        <title>New Polynucleobacter species.</title>
        <authorList>
            <person name="Hahn M.W."/>
        </authorList>
    </citation>
    <scope>NUCLEOTIDE SEQUENCE</scope>
    <source>
        <strain evidence="1">UK-FUSCHL-C3</strain>
    </source>
</reference>
<dbReference type="EMBL" id="CP099959">
    <property type="protein sequence ID" value="XCC58663.1"/>
    <property type="molecule type" value="Genomic_DNA"/>
</dbReference>